<dbReference type="PANTHER" id="PTHR43782">
    <property type="entry name" value="ARGINASE"/>
    <property type="match status" value="1"/>
</dbReference>
<dbReference type="GO" id="GO:0030145">
    <property type="term" value="F:manganese ion binding"/>
    <property type="evidence" value="ECO:0007669"/>
    <property type="project" value="TreeGrafter"/>
</dbReference>
<dbReference type="PANTHER" id="PTHR43782:SF3">
    <property type="entry name" value="ARGINASE"/>
    <property type="match status" value="1"/>
</dbReference>
<protein>
    <submittedName>
        <fullName evidence="5">Arginase family protein</fullName>
    </submittedName>
</protein>
<dbReference type="Proteomes" id="UP000783287">
    <property type="component" value="Unassembled WGS sequence"/>
</dbReference>
<reference evidence="5" key="1">
    <citation type="submission" date="2020-04" db="EMBL/GenBank/DDBJ databases">
        <authorList>
            <person name="Zhang T."/>
        </authorList>
    </citation>
    <scope>NUCLEOTIDE SEQUENCE</scope>
    <source>
        <strain evidence="5">HKST-UBA14</strain>
    </source>
</reference>
<sequence length="253" mass="29183">VEKGPQVILDSFELQGPKIIKVFPKAANVDPTNYKTIIEKEYGDFAKTIIENHNRENKLLTLGGDHSVSYCSLKAILEIYKEKNVGIIMFDSHADIHTWDTSPSNNFHGIWLRAVIEEMHFDPSNLLYVGNLNIEDEEREYLEQNGVKNINRKQYISNQEGFIQEINDFIAKYDQMHFSFDVDMLDNSEFSATGCYINNGFTRREVVNIFDKINKGTLQSLDLVEFNPDRSDNLTVDLDFIYRTIATLLEIPD</sequence>
<dbReference type="Pfam" id="PF00491">
    <property type="entry name" value="Arginase"/>
    <property type="match status" value="1"/>
</dbReference>
<dbReference type="PRINTS" id="PR00116">
    <property type="entry name" value="ARGINASE"/>
</dbReference>
<comment type="similarity">
    <text evidence="4">Belongs to the arginase family.</text>
</comment>
<name>A0A955RJL1_9BACT</name>
<dbReference type="EMBL" id="JAGQLK010000079">
    <property type="protein sequence ID" value="MCA9383505.1"/>
    <property type="molecule type" value="Genomic_DNA"/>
</dbReference>
<dbReference type="Gene3D" id="3.40.800.10">
    <property type="entry name" value="Ureohydrolase domain"/>
    <property type="match status" value="1"/>
</dbReference>
<evidence type="ECO:0000313" key="5">
    <source>
        <dbReference type="EMBL" id="MCA9383505.1"/>
    </source>
</evidence>
<evidence type="ECO:0000256" key="4">
    <source>
        <dbReference type="PROSITE-ProRule" id="PRU00742"/>
    </source>
</evidence>
<keyword evidence="2" id="KW-0378">Hydrolase</keyword>
<dbReference type="AlphaFoldDB" id="A0A955RJL1"/>
<comment type="caution">
    <text evidence="5">The sequence shown here is derived from an EMBL/GenBank/DDBJ whole genome shotgun (WGS) entry which is preliminary data.</text>
</comment>
<dbReference type="SUPFAM" id="SSF52768">
    <property type="entry name" value="Arginase/deacetylase"/>
    <property type="match status" value="1"/>
</dbReference>
<evidence type="ECO:0000256" key="3">
    <source>
        <dbReference type="ARBA" id="ARBA00023211"/>
    </source>
</evidence>
<dbReference type="GO" id="GO:0005829">
    <property type="term" value="C:cytosol"/>
    <property type="evidence" value="ECO:0007669"/>
    <property type="project" value="TreeGrafter"/>
</dbReference>
<dbReference type="PROSITE" id="PS51409">
    <property type="entry name" value="ARGINASE_2"/>
    <property type="match status" value="1"/>
</dbReference>
<organism evidence="5 6">
    <name type="scientific">Candidatus Dojkabacteria bacterium</name>
    <dbReference type="NCBI Taxonomy" id="2099670"/>
    <lineage>
        <taxon>Bacteria</taxon>
        <taxon>Candidatus Dojkabacteria</taxon>
    </lineage>
</organism>
<gene>
    <name evidence="5" type="ORF">KC909_04010</name>
</gene>
<dbReference type="GO" id="GO:0004053">
    <property type="term" value="F:arginase activity"/>
    <property type="evidence" value="ECO:0007669"/>
    <property type="project" value="TreeGrafter"/>
</dbReference>
<reference evidence="5" key="2">
    <citation type="journal article" date="2021" name="Microbiome">
        <title>Successional dynamics and alternative stable states in a saline activated sludge microbial community over 9 years.</title>
        <authorList>
            <person name="Wang Y."/>
            <person name="Ye J."/>
            <person name="Ju F."/>
            <person name="Liu L."/>
            <person name="Boyd J.A."/>
            <person name="Deng Y."/>
            <person name="Parks D.H."/>
            <person name="Jiang X."/>
            <person name="Yin X."/>
            <person name="Woodcroft B.J."/>
            <person name="Tyson G.W."/>
            <person name="Hugenholtz P."/>
            <person name="Polz M.F."/>
            <person name="Zhang T."/>
        </authorList>
    </citation>
    <scope>NUCLEOTIDE SEQUENCE</scope>
    <source>
        <strain evidence="5">HKST-UBA14</strain>
    </source>
</reference>
<dbReference type="InterPro" id="IPR006035">
    <property type="entry name" value="Ureohydrolase"/>
</dbReference>
<evidence type="ECO:0000313" key="6">
    <source>
        <dbReference type="Proteomes" id="UP000783287"/>
    </source>
</evidence>
<feature type="non-terminal residue" evidence="5">
    <location>
        <position position="1"/>
    </location>
</feature>
<evidence type="ECO:0000256" key="1">
    <source>
        <dbReference type="ARBA" id="ARBA00022723"/>
    </source>
</evidence>
<proteinExistence type="inferred from homology"/>
<keyword evidence="1" id="KW-0479">Metal-binding</keyword>
<keyword evidence="3" id="KW-0464">Manganese</keyword>
<accession>A0A955RJL1</accession>
<evidence type="ECO:0000256" key="2">
    <source>
        <dbReference type="ARBA" id="ARBA00022801"/>
    </source>
</evidence>
<dbReference type="InterPro" id="IPR023696">
    <property type="entry name" value="Ureohydrolase_dom_sf"/>
</dbReference>